<dbReference type="GO" id="GO:0016020">
    <property type="term" value="C:membrane"/>
    <property type="evidence" value="ECO:0007669"/>
    <property type="project" value="UniProtKB-SubCell"/>
</dbReference>
<dbReference type="KEGG" id="als:DJ013_21630"/>
<dbReference type="Gene3D" id="2.30.30.60">
    <property type="match status" value="1"/>
</dbReference>
<dbReference type="RefSeq" id="WP_111374009.1">
    <property type="nucleotide sequence ID" value="NZ_CP029480.1"/>
</dbReference>
<feature type="transmembrane region" description="Helical" evidence="5">
    <location>
        <begin position="89"/>
        <end position="110"/>
    </location>
</feature>
<dbReference type="AlphaFoldDB" id="A0A2Z4GGY0"/>
<organism evidence="7 8">
    <name type="scientific">Arcticibacterium luteifluviistationis</name>
    <dbReference type="NCBI Taxonomy" id="1784714"/>
    <lineage>
        <taxon>Bacteria</taxon>
        <taxon>Pseudomonadati</taxon>
        <taxon>Bacteroidota</taxon>
        <taxon>Cytophagia</taxon>
        <taxon>Cytophagales</taxon>
        <taxon>Leadbetterellaceae</taxon>
        <taxon>Arcticibacterium</taxon>
    </lineage>
</organism>
<accession>A0A2Z4GGY0</accession>
<name>A0A2Z4GGY0_9BACT</name>
<dbReference type="GO" id="GO:0008381">
    <property type="term" value="F:mechanosensitive monoatomic ion channel activity"/>
    <property type="evidence" value="ECO:0007669"/>
    <property type="project" value="UniProtKB-ARBA"/>
</dbReference>
<protein>
    <submittedName>
        <fullName evidence="7">Mechanosensitive ion channel protein MscS</fullName>
    </submittedName>
</protein>
<dbReference type="PANTHER" id="PTHR30566">
    <property type="entry name" value="YNAI-RELATED MECHANOSENSITIVE ION CHANNEL"/>
    <property type="match status" value="1"/>
</dbReference>
<dbReference type="PANTHER" id="PTHR30566:SF25">
    <property type="entry name" value="INNER MEMBRANE PROTEIN"/>
    <property type="match status" value="1"/>
</dbReference>
<dbReference type="InterPro" id="IPR006685">
    <property type="entry name" value="MscS_channel_2nd"/>
</dbReference>
<dbReference type="InterPro" id="IPR023408">
    <property type="entry name" value="MscS_beta-dom_sf"/>
</dbReference>
<feature type="domain" description="Mechanosensitive ion channel MscS" evidence="6">
    <location>
        <begin position="141"/>
        <end position="204"/>
    </location>
</feature>
<dbReference type="Gene3D" id="1.10.287.1260">
    <property type="match status" value="1"/>
</dbReference>
<keyword evidence="3 5" id="KW-1133">Transmembrane helix</keyword>
<evidence type="ECO:0000313" key="8">
    <source>
        <dbReference type="Proteomes" id="UP000249873"/>
    </source>
</evidence>
<sequence length="317" mass="36438">MRKNRKSFYVSIAFTLVTIFFKPLLNRFVHIDSEVLTFLKDYSYILIITGGAWFVIELIARLKVLLLRQYDLEQENNLKSRKVYTQINLLEKIANFIVILFGIGLILLSFDKIRELGIGLFASAGVAGIILGLSAQKIMGTLLAGIQIAITQPFRIEDAVVVEGEWGWIEEINLTYVVVRIWDKRRLVLPSTYFLDKPFQNWTRNSADITGTIFLYTDYNVPFDALRAELTRLLEGTELWDGKANVLQVTEAKEFSVEIRILVSAKNSPTAWDLRVLIREKMIEFIQKNYPESLPRTRVELKDRMPLKPDELSALAT</sequence>
<feature type="transmembrane region" description="Helical" evidence="5">
    <location>
        <begin position="45"/>
        <end position="68"/>
    </location>
</feature>
<evidence type="ECO:0000256" key="1">
    <source>
        <dbReference type="ARBA" id="ARBA00004370"/>
    </source>
</evidence>
<evidence type="ECO:0000256" key="3">
    <source>
        <dbReference type="ARBA" id="ARBA00022989"/>
    </source>
</evidence>
<evidence type="ECO:0000313" key="7">
    <source>
        <dbReference type="EMBL" id="AWW00643.1"/>
    </source>
</evidence>
<evidence type="ECO:0000256" key="4">
    <source>
        <dbReference type="ARBA" id="ARBA00023136"/>
    </source>
</evidence>
<dbReference type="EMBL" id="CP029480">
    <property type="protein sequence ID" value="AWW00643.1"/>
    <property type="molecule type" value="Genomic_DNA"/>
</dbReference>
<keyword evidence="2 5" id="KW-0812">Transmembrane</keyword>
<feature type="transmembrane region" description="Helical" evidence="5">
    <location>
        <begin position="116"/>
        <end position="135"/>
    </location>
</feature>
<evidence type="ECO:0000259" key="6">
    <source>
        <dbReference type="Pfam" id="PF00924"/>
    </source>
</evidence>
<proteinExistence type="predicted"/>
<evidence type="ECO:0000256" key="2">
    <source>
        <dbReference type="ARBA" id="ARBA00022692"/>
    </source>
</evidence>
<keyword evidence="8" id="KW-1185">Reference proteome</keyword>
<dbReference type="SUPFAM" id="SSF50182">
    <property type="entry name" value="Sm-like ribonucleoproteins"/>
    <property type="match status" value="1"/>
</dbReference>
<comment type="subcellular location">
    <subcellularLocation>
        <location evidence="1">Membrane</location>
    </subcellularLocation>
</comment>
<dbReference type="Proteomes" id="UP000249873">
    <property type="component" value="Chromosome"/>
</dbReference>
<dbReference type="InterPro" id="IPR010920">
    <property type="entry name" value="LSM_dom_sf"/>
</dbReference>
<gene>
    <name evidence="7" type="ORF">DJ013_21630</name>
</gene>
<reference evidence="7 8" key="1">
    <citation type="submission" date="2018-05" db="EMBL/GenBank/DDBJ databases">
        <title>Complete genome sequence of Arcticibacterium luteifluviistationis SM1504T, a cytophagaceae bacterium isolated from Arctic surface seawater.</title>
        <authorList>
            <person name="Li Y."/>
            <person name="Qin Q.-L."/>
        </authorList>
    </citation>
    <scope>NUCLEOTIDE SEQUENCE [LARGE SCALE GENOMIC DNA]</scope>
    <source>
        <strain evidence="7 8">SM1504</strain>
    </source>
</reference>
<evidence type="ECO:0000256" key="5">
    <source>
        <dbReference type="SAM" id="Phobius"/>
    </source>
</evidence>
<dbReference type="Pfam" id="PF00924">
    <property type="entry name" value="MS_channel_2nd"/>
    <property type="match status" value="1"/>
</dbReference>
<dbReference type="OrthoDB" id="9792218at2"/>
<feature type="transmembrane region" description="Helical" evidence="5">
    <location>
        <begin position="7"/>
        <end position="25"/>
    </location>
</feature>
<keyword evidence="4 5" id="KW-0472">Membrane</keyword>